<evidence type="ECO:0000313" key="2">
    <source>
        <dbReference type="Proteomes" id="UP000546464"/>
    </source>
</evidence>
<dbReference type="Proteomes" id="UP000546464">
    <property type="component" value="Unassembled WGS sequence"/>
</dbReference>
<proteinExistence type="predicted"/>
<dbReference type="AlphaFoldDB" id="A0A842HKE8"/>
<keyword evidence="2" id="KW-1185">Reference proteome</keyword>
<sequence>MNYHHLIPLVAFASTGIVTQLNAQSQVFGENFDGLTSGVTITTENTDFTYVRTAGAAPYNGTLTTQNSSFGSGTSLRLLSSGYGSTPNFVGVGANDLAKSSVYSLSVDLTTNLWQTGSSSYIMMGDWTTGSANQVYNPNTTITTNGVSHTTIGQQSLFALRIVGSTALSGGYLQTINQDGSTTNIVDGNSNQIVLSNTGKYSLHIVANGSSSAIELDGQTIGASTMGIYLNNVLLGFASIAEGVEEASAFRIFSSGNSSGNLQNIIELDNFNLWDGAVSPIPESSSYGIFAGLAALCLLGVMRRKKSCLPASRQS</sequence>
<protein>
    <submittedName>
        <fullName evidence="1">Uncharacterized protein</fullName>
    </submittedName>
</protein>
<accession>A0A842HKE8</accession>
<evidence type="ECO:0000313" key="1">
    <source>
        <dbReference type="EMBL" id="MBC2596016.1"/>
    </source>
</evidence>
<dbReference type="RefSeq" id="WP_185676935.1">
    <property type="nucleotide sequence ID" value="NZ_JACHVB010000060.1"/>
</dbReference>
<reference evidence="1 2" key="1">
    <citation type="submission" date="2020-07" db="EMBL/GenBank/DDBJ databases">
        <authorList>
            <person name="Feng X."/>
        </authorList>
    </citation>
    <scope>NUCLEOTIDE SEQUENCE [LARGE SCALE GENOMIC DNA]</scope>
    <source>
        <strain evidence="1 2">JCM31066</strain>
    </source>
</reference>
<comment type="caution">
    <text evidence="1">The sequence shown here is derived from an EMBL/GenBank/DDBJ whole genome shotgun (WGS) entry which is preliminary data.</text>
</comment>
<dbReference type="EMBL" id="JACHVB010000060">
    <property type="protein sequence ID" value="MBC2596016.1"/>
    <property type="molecule type" value="Genomic_DNA"/>
</dbReference>
<gene>
    <name evidence="1" type="ORF">H5P28_17250</name>
</gene>
<name>A0A842HKE8_9BACT</name>
<organism evidence="1 2">
    <name type="scientific">Ruficoccus amylovorans</name>
    <dbReference type="NCBI Taxonomy" id="1804625"/>
    <lineage>
        <taxon>Bacteria</taxon>
        <taxon>Pseudomonadati</taxon>
        <taxon>Verrucomicrobiota</taxon>
        <taxon>Opitutia</taxon>
        <taxon>Puniceicoccales</taxon>
        <taxon>Cerasicoccaceae</taxon>
        <taxon>Ruficoccus</taxon>
    </lineage>
</organism>